<dbReference type="InterPro" id="IPR003339">
    <property type="entry name" value="ABC/ECF_trnsptr_transmembrane"/>
</dbReference>
<evidence type="ECO:0000256" key="3">
    <source>
        <dbReference type="ARBA" id="ARBA00022692"/>
    </source>
</evidence>
<comment type="subcellular location">
    <subcellularLocation>
        <location evidence="1">Membrane</location>
        <topology evidence="1">Multi-pass membrane protein</topology>
    </subcellularLocation>
</comment>
<dbReference type="RefSeq" id="WP_243691960.1">
    <property type="nucleotide sequence ID" value="NZ_SLWF01000012.1"/>
</dbReference>
<name>A0A4R2FDA7_9GAMM</name>
<keyword evidence="9" id="KW-1185">Reference proteome</keyword>
<evidence type="ECO:0000256" key="6">
    <source>
        <dbReference type="SAM" id="MobiDB-lite"/>
    </source>
</evidence>
<protein>
    <submittedName>
        <fullName evidence="8">Energy-coupling factor transport system permease protein</fullName>
    </submittedName>
</protein>
<dbReference type="GO" id="GO:0005886">
    <property type="term" value="C:plasma membrane"/>
    <property type="evidence" value="ECO:0007669"/>
    <property type="project" value="UniProtKB-ARBA"/>
</dbReference>
<proteinExistence type="inferred from homology"/>
<dbReference type="Proteomes" id="UP000294832">
    <property type="component" value="Unassembled WGS sequence"/>
</dbReference>
<evidence type="ECO:0000313" key="9">
    <source>
        <dbReference type="Proteomes" id="UP000294832"/>
    </source>
</evidence>
<reference evidence="8 9" key="1">
    <citation type="submission" date="2019-03" db="EMBL/GenBank/DDBJ databases">
        <title>Freshwater and sediment microbial communities from various areas in North America, analyzing microbe dynamics in response to fracking.</title>
        <authorList>
            <person name="Lamendella R."/>
        </authorList>
    </citation>
    <scope>NUCLEOTIDE SEQUENCE [LARGE SCALE GENOMIC DNA]</scope>
    <source>
        <strain evidence="8 9">74A</strain>
    </source>
</reference>
<feature type="transmembrane region" description="Helical" evidence="7">
    <location>
        <begin position="179"/>
        <end position="198"/>
    </location>
</feature>
<feature type="transmembrane region" description="Helical" evidence="7">
    <location>
        <begin position="46"/>
        <end position="64"/>
    </location>
</feature>
<dbReference type="EMBL" id="SLWF01000012">
    <property type="protein sequence ID" value="TCN84245.1"/>
    <property type="molecule type" value="Genomic_DNA"/>
</dbReference>
<feature type="transmembrane region" description="Helical" evidence="7">
    <location>
        <begin position="131"/>
        <end position="150"/>
    </location>
</feature>
<evidence type="ECO:0000256" key="5">
    <source>
        <dbReference type="ARBA" id="ARBA00023136"/>
    </source>
</evidence>
<keyword evidence="5 7" id="KW-0472">Membrane</keyword>
<feature type="transmembrane region" description="Helical" evidence="7">
    <location>
        <begin position="71"/>
        <end position="89"/>
    </location>
</feature>
<keyword evidence="3 7" id="KW-0812">Transmembrane</keyword>
<dbReference type="AlphaFoldDB" id="A0A4R2FDA7"/>
<evidence type="ECO:0000256" key="4">
    <source>
        <dbReference type="ARBA" id="ARBA00022989"/>
    </source>
</evidence>
<dbReference type="CDD" id="cd16914">
    <property type="entry name" value="EcfT"/>
    <property type="match status" value="1"/>
</dbReference>
<comment type="similarity">
    <text evidence="2">Belongs to the CbiQ family.</text>
</comment>
<keyword evidence="4 7" id="KW-1133">Transmembrane helix</keyword>
<evidence type="ECO:0000256" key="1">
    <source>
        <dbReference type="ARBA" id="ARBA00004141"/>
    </source>
</evidence>
<evidence type="ECO:0000256" key="2">
    <source>
        <dbReference type="ARBA" id="ARBA00008564"/>
    </source>
</evidence>
<feature type="transmembrane region" description="Helical" evidence="7">
    <location>
        <begin position="101"/>
        <end position="119"/>
    </location>
</feature>
<feature type="transmembrane region" description="Helical" evidence="7">
    <location>
        <begin position="21"/>
        <end position="40"/>
    </location>
</feature>
<evidence type="ECO:0000313" key="8">
    <source>
        <dbReference type="EMBL" id="TCN84245.1"/>
    </source>
</evidence>
<comment type="caution">
    <text evidence="8">The sequence shown here is derived from an EMBL/GenBank/DDBJ whole genome shotgun (WGS) entry which is preliminary data.</text>
</comment>
<feature type="region of interest" description="Disordered" evidence="6">
    <location>
        <begin position="207"/>
        <end position="226"/>
    </location>
</feature>
<organism evidence="8 9">
    <name type="scientific">Shewanella fodinae</name>
    <dbReference type="NCBI Taxonomy" id="552357"/>
    <lineage>
        <taxon>Bacteria</taxon>
        <taxon>Pseudomonadati</taxon>
        <taxon>Pseudomonadota</taxon>
        <taxon>Gammaproteobacteria</taxon>
        <taxon>Alteromonadales</taxon>
        <taxon>Shewanellaceae</taxon>
        <taxon>Shewanella</taxon>
    </lineage>
</organism>
<gene>
    <name evidence="8" type="ORF">EDC91_11218</name>
</gene>
<accession>A0A4R2FDA7</accession>
<sequence>MWAKRRQPLQSKFSSVNDASGLWLAALAMLMVTVLSSAAFLAPQSALLYLALANLLLLVHGLLCRGNIGGILRYIVLQLGFTLLLYVVIHGGQQLHQGAWAVARLLLALLPGWWLTVVIKPQWIGEVLAKIMPVKWAFVVAASINLLPYMTSELRDIYQLQLLRGARIAPRQLLNPLNWYELAYCVIFPLFVQLLKLAQQTATAARSRHFGSHPQPTHWRDPRSHQ</sequence>
<evidence type="ECO:0000256" key="7">
    <source>
        <dbReference type="SAM" id="Phobius"/>
    </source>
</evidence>